<feature type="transmembrane region" description="Helical" evidence="8">
    <location>
        <begin position="35"/>
        <end position="52"/>
    </location>
</feature>
<feature type="transmembrane region" description="Helical" evidence="8">
    <location>
        <begin position="382"/>
        <end position="403"/>
    </location>
</feature>
<accession>A0A225AB37</accession>
<dbReference type="InterPro" id="IPR036259">
    <property type="entry name" value="MFS_trans_sf"/>
</dbReference>
<dbReference type="InterPro" id="IPR050360">
    <property type="entry name" value="MFS_Sugar_Transporters"/>
</dbReference>
<dbReference type="FunFam" id="1.20.1250.20:FF:000078">
    <property type="entry name" value="MFS maltose transporter, putative"/>
    <property type="match status" value="1"/>
</dbReference>
<dbReference type="SUPFAM" id="SSF103473">
    <property type="entry name" value="MFS general substrate transporter"/>
    <property type="match status" value="1"/>
</dbReference>
<feature type="transmembrane region" description="Helical" evidence="8">
    <location>
        <begin position="115"/>
        <end position="133"/>
    </location>
</feature>
<name>A0A225AB37_TALAT</name>
<reference evidence="10 11" key="1">
    <citation type="submission" date="2015-06" db="EMBL/GenBank/DDBJ databases">
        <title>Talaromyces atroroseus IBT 11181 draft genome.</title>
        <authorList>
            <person name="Rasmussen K.B."/>
            <person name="Rasmussen S."/>
            <person name="Petersen B."/>
            <person name="Sicheritz-Ponten T."/>
            <person name="Mortensen U.H."/>
            <person name="Thrane U."/>
        </authorList>
    </citation>
    <scope>NUCLEOTIDE SEQUENCE [LARGE SCALE GENOMIC DNA]</scope>
    <source>
        <strain evidence="10 11">IBT 11181</strain>
    </source>
</reference>
<feature type="domain" description="Major facilitator superfamily (MFS) profile" evidence="9">
    <location>
        <begin position="39"/>
        <end position="479"/>
    </location>
</feature>
<evidence type="ECO:0000313" key="11">
    <source>
        <dbReference type="Proteomes" id="UP000214365"/>
    </source>
</evidence>
<dbReference type="PANTHER" id="PTHR48022">
    <property type="entry name" value="PLASTIDIC GLUCOSE TRANSPORTER 4"/>
    <property type="match status" value="1"/>
</dbReference>
<keyword evidence="5 8" id="KW-1133">Transmembrane helix</keyword>
<evidence type="ECO:0000256" key="3">
    <source>
        <dbReference type="ARBA" id="ARBA00022448"/>
    </source>
</evidence>
<dbReference type="NCBIfam" id="TIGR00879">
    <property type="entry name" value="SP"/>
    <property type="match status" value="1"/>
</dbReference>
<dbReference type="GO" id="GO:0016020">
    <property type="term" value="C:membrane"/>
    <property type="evidence" value="ECO:0007669"/>
    <property type="project" value="UniProtKB-SubCell"/>
</dbReference>
<evidence type="ECO:0000256" key="1">
    <source>
        <dbReference type="ARBA" id="ARBA00004141"/>
    </source>
</evidence>
<keyword evidence="11" id="KW-1185">Reference proteome</keyword>
<evidence type="ECO:0000256" key="2">
    <source>
        <dbReference type="ARBA" id="ARBA00010992"/>
    </source>
</evidence>
<comment type="caution">
    <text evidence="10">The sequence shown here is derived from an EMBL/GenBank/DDBJ whole genome shotgun (WGS) entry which is preliminary data.</text>
</comment>
<dbReference type="OrthoDB" id="6612291at2759"/>
<comment type="similarity">
    <text evidence="2 7">Belongs to the major facilitator superfamily. Sugar transporter (TC 2.A.1.1) family.</text>
</comment>
<evidence type="ECO:0000256" key="8">
    <source>
        <dbReference type="SAM" id="Phobius"/>
    </source>
</evidence>
<evidence type="ECO:0000313" key="10">
    <source>
        <dbReference type="EMBL" id="OKL55953.1"/>
    </source>
</evidence>
<dbReference type="PROSITE" id="PS50850">
    <property type="entry name" value="MFS"/>
    <property type="match status" value="1"/>
</dbReference>
<dbReference type="RefSeq" id="XP_020116074.1">
    <property type="nucleotide sequence ID" value="XM_020263686.1"/>
</dbReference>
<feature type="transmembrane region" description="Helical" evidence="8">
    <location>
        <begin position="88"/>
        <end position="108"/>
    </location>
</feature>
<dbReference type="InterPro" id="IPR020846">
    <property type="entry name" value="MFS_dom"/>
</dbReference>
<feature type="transmembrane region" description="Helical" evidence="8">
    <location>
        <begin position="355"/>
        <end position="376"/>
    </location>
</feature>
<dbReference type="InterPro" id="IPR005828">
    <property type="entry name" value="MFS_sugar_transport-like"/>
</dbReference>
<dbReference type="InterPro" id="IPR003663">
    <property type="entry name" value="Sugar/inositol_transpt"/>
</dbReference>
<dbReference type="GeneID" id="31008360"/>
<evidence type="ECO:0000256" key="6">
    <source>
        <dbReference type="ARBA" id="ARBA00023136"/>
    </source>
</evidence>
<proteinExistence type="inferred from homology"/>
<dbReference type="PANTHER" id="PTHR48022:SF27">
    <property type="entry name" value="MAJOR FACILITATOR SUPERFAMILY (MFS) PROFILE DOMAIN-CONTAINING PROTEIN"/>
    <property type="match status" value="1"/>
</dbReference>
<feature type="transmembrane region" description="Helical" evidence="8">
    <location>
        <begin position="327"/>
        <end position="348"/>
    </location>
</feature>
<gene>
    <name evidence="10" type="ORF">UA08_08604</name>
</gene>
<evidence type="ECO:0000256" key="7">
    <source>
        <dbReference type="RuleBase" id="RU003346"/>
    </source>
</evidence>
<dbReference type="Proteomes" id="UP000214365">
    <property type="component" value="Unassembled WGS sequence"/>
</dbReference>
<keyword evidence="3 7" id="KW-0813">Transport</keyword>
<keyword evidence="6 8" id="KW-0472">Membrane</keyword>
<dbReference type="AlphaFoldDB" id="A0A225AB37"/>
<keyword evidence="4 8" id="KW-0812">Transmembrane</keyword>
<feature type="transmembrane region" description="Helical" evidence="8">
    <location>
        <begin position="424"/>
        <end position="445"/>
    </location>
</feature>
<evidence type="ECO:0000259" key="9">
    <source>
        <dbReference type="PROSITE" id="PS50850"/>
    </source>
</evidence>
<comment type="subcellular location">
    <subcellularLocation>
        <location evidence="1">Membrane</location>
        <topology evidence="1">Multi-pass membrane protein</topology>
    </subcellularLocation>
</comment>
<evidence type="ECO:0000256" key="5">
    <source>
        <dbReference type="ARBA" id="ARBA00022989"/>
    </source>
</evidence>
<dbReference type="GO" id="GO:0005351">
    <property type="term" value="F:carbohydrate:proton symporter activity"/>
    <property type="evidence" value="ECO:0007669"/>
    <property type="project" value="TreeGrafter"/>
</dbReference>
<dbReference type="EMBL" id="LFMY01000016">
    <property type="protein sequence ID" value="OKL55953.1"/>
    <property type="molecule type" value="Genomic_DNA"/>
</dbReference>
<feature type="transmembrane region" description="Helical" evidence="8">
    <location>
        <begin position="205"/>
        <end position="226"/>
    </location>
</feature>
<dbReference type="Pfam" id="PF00083">
    <property type="entry name" value="Sugar_tr"/>
    <property type="match status" value="1"/>
</dbReference>
<dbReference type="Gene3D" id="1.20.1250.20">
    <property type="entry name" value="MFS general substrate transporter like domains"/>
    <property type="match status" value="1"/>
</dbReference>
<dbReference type="STRING" id="1441469.A0A225AB37"/>
<sequence>MSSTMIQKESVDDKAVQVQHVDAVRPRAENAVNACLIYACIAFGSASFLFGYDDKVISPVAALNGFVAQFQGDPARGTLSLTARNQDLVFSVPLVGSIIGGLAASPLNTRFGRKWTLLGAYIFSLGGGFLQLFAPNLAAFVVGRFWNTTVIGIANATAPLYMSEVVPPSMRGRSVTCINILSLLSGVVSTVIVNGTHTLEGRKQYMIPLAVQCALPVILFLVTIGLPESPQWLVSKGRMDQARHNLRKLRGFSDWEVDDELRVMKMCEENERALSSNVRFWEIFGRENLKRTLTAGSFYSLNQISGIILSTTYTTVFLTQLGVGDPFTFTVIASCCTLAGTMAAPLVIDRVGRRPTAFVGMSLLLIIDIAAGALAFDTGNRNSVLAIAALGFIFNFFWGAGFYSLSALIPSEIATPKLRNHTMAYTIACAQTTAVITTFAVPQLTSADAANLGAKTYLVFAGCMACVLVVVYFFMPETKGRTFAEVDEMYDAGIPMWQWRKYQTSTEAKQVKVVDVTSRA</sequence>
<feature type="transmembrane region" description="Helical" evidence="8">
    <location>
        <begin position="174"/>
        <end position="193"/>
    </location>
</feature>
<organism evidence="10 11">
    <name type="scientific">Talaromyces atroroseus</name>
    <dbReference type="NCBI Taxonomy" id="1441469"/>
    <lineage>
        <taxon>Eukaryota</taxon>
        <taxon>Fungi</taxon>
        <taxon>Dikarya</taxon>
        <taxon>Ascomycota</taxon>
        <taxon>Pezizomycotina</taxon>
        <taxon>Eurotiomycetes</taxon>
        <taxon>Eurotiomycetidae</taxon>
        <taxon>Eurotiales</taxon>
        <taxon>Trichocomaceae</taxon>
        <taxon>Talaromyces</taxon>
        <taxon>Talaromyces sect. Trachyspermi</taxon>
    </lineage>
</organism>
<feature type="transmembrane region" description="Helical" evidence="8">
    <location>
        <begin position="457"/>
        <end position="475"/>
    </location>
</feature>
<evidence type="ECO:0000256" key="4">
    <source>
        <dbReference type="ARBA" id="ARBA00022692"/>
    </source>
</evidence>
<protein>
    <recommendedName>
        <fullName evidence="9">Major facilitator superfamily (MFS) profile domain-containing protein</fullName>
    </recommendedName>
</protein>